<feature type="coiled-coil region" evidence="1">
    <location>
        <begin position="31"/>
        <end position="58"/>
    </location>
</feature>
<evidence type="ECO:0000313" key="4">
    <source>
        <dbReference type="Proteomes" id="UP000315235"/>
    </source>
</evidence>
<keyword evidence="4" id="KW-1185">Reference proteome</keyword>
<evidence type="ECO:0000313" key="3">
    <source>
        <dbReference type="EMBL" id="TRX74504.1"/>
    </source>
</evidence>
<feature type="compositionally biased region" description="Basic and acidic residues" evidence="2">
    <location>
        <begin position="18"/>
        <end position="28"/>
    </location>
</feature>
<name>A0A553GYD3_9PSED</name>
<evidence type="ECO:0000256" key="1">
    <source>
        <dbReference type="SAM" id="Coils"/>
    </source>
</evidence>
<dbReference type="OrthoDB" id="8688854at2"/>
<organism evidence="3 4">
    <name type="scientific">Pseudomonas mangiferae</name>
    <dbReference type="NCBI Taxonomy" id="2593654"/>
    <lineage>
        <taxon>Bacteria</taxon>
        <taxon>Pseudomonadati</taxon>
        <taxon>Pseudomonadota</taxon>
        <taxon>Gammaproteobacteria</taxon>
        <taxon>Pseudomonadales</taxon>
        <taxon>Pseudomonadaceae</taxon>
        <taxon>Pseudomonas</taxon>
    </lineage>
</organism>
<accession>A0A553GYD3</accession>
<dbReference type="EMBL" id="VJOY01000008">
    <property type="protein sequence ID" value="TRX74504.1"/>
    <property type="molecule type" value="Genomic_DNA"/>
</dbReference>
<proteinExistence type="predicted"/>
<evidence type="ECO:0008006" key="5">
    <source>
        <dbReference type="Google" id="ProtNLM"/>
    </source>
</evidence>
<comment type="caution">
    <text evidence="3">The sequence shown here is derived from an EMBL/GenBank/DDBJ whole genome shotgun (WGS) entry which is preliminary data.</text>
</comment>
<keyword evidence="1" id="KW-0175">Coiled coil</keyword>
<dbReference type="AlphaFoldDB" id="A0A553GYD3"/>
<reference evidence="3 4" key="1">
    <citation type="submission" date="2019-07" db="EMBL/GenBank/DDBJ databases">
        <title>Pseudomonas mangiferae sp. nov., isolated from bark of mango tree in Thailand.</title>
        <authorList>
            <person name="Srisuk N."/>
            <person name="Anurat P."/>
        </authorList>
    </citation>
    <scope>NUCLEOTIDE SEQUENCE [LARGE SCALE GENOMIC DNA]</scope>
    <source>
        <strain evidence="3 4">DMKU_BBB3-04</strain>
    </source>
</reference>
<gene>
    <name evidence="3" type="ORF">FM069_12610</name>
</gene>
<evidence type="ECO:0000256" key="2">
    <source>
        <dbReference type="SAM" id="MobiDB-lite"/>
    </source>
</evidence>
<protein>
    <recommendedName>
        <fullName evidence="5">Chemotaxis protein</fullName>
    </recommendedName>
</protein>
<sequence length="114" mass="12354">MRVSLSALGKAKASQSQKNEDIDKSELPDTVKGQLKTIRRIRAEIAETQEELRALAADPRLDPQARAERMAAKQSELNALSSALATANGGLMKAMKELKLDSGQMQTAMALSMK</sequence>
<feature type="region of interest" description="Disordered" evidence="2">
    <location>
        <begin position="1"/>
        <end position="28"/>
    </location>
</feature>
<dbReference type="Proteomes" id="UP000315235">
    <property type="component" value="Unassembled WGS sequence"/>
</dbReference>